<proteinExistence type="inferred from homology"/>
<keyword evidence="2" id="KW-0560">Oxidoreductase</keyword>
<dbReference type="InterPro" id="IPR002347">
    <property type="entry name" value="SDR_fam"/>
</dbReference>
<accession>A0A6J4UKB7</accession>
<dbReference type="PRINTS" id="PR00081">
    <property type="entry name" value="GDHRDH"/>
</dbReference>
<dbReference type="PANTHER" id="PTHR42760">
    <property type="entry name" value="SHORT-CHAIN DEHYDROGENASES/REDUCTASES FAMILY MEMBER"/>
    <property type="match status" value="1"/>
</dbReference>
<evidence type="ECO:0000256" key="3">
    <source>
        <dbReference type="RuleBase" id="RU000363"/>
    </source>
</evidence>
<dbReference type="Pfam" id="PF00106">
    <property type="entry name" value="adh_short"/>
    <property type="match status" value="1"/>
</dbReference>
<reference evidence="4" key="1">
    <citation type="submission" date="2020-02" db="EMBL/GenBank/DDBJ databases">
        <authorList>
            <person name="Meier V. D."/>
        </authorList>
    </citation>
    <scope>NUCLEOTIDE SEQUENCE</scope>
    <source>
        <strain evidence="4">AVDCRST_MAG79</strain>
    </source>
</reference>
<dbReference type="PRINTS" id="PR00080">
    <property type="entry name" value="SDRFAMILY"/>
</dbReference>
<comment type="similarity">
    <text evidence="1 3">Belongs to the short-chain dehydrogenases/reductases (SDR) family.</text>
</comment>
<dbReference type="GO" id="GO:0016616">
    <property type="term" value="F:oxidoreductase activity, acting on the CH-OH group of donors, NAD or NADP as acceptor"/>
    <property type="evidence" value="ECO:0007669"/>
    <property type="project" value="TreeGrafter"/>
</dbReference>
<evidence type="ECO:0008006" key="5">
    <source>
        <dbReference type="Google" id="ProtNLM"/>
    </source>
</evidence>
<sequence length="249" mass="26499">MRLAGAGAAVAMAARTADELATTADAVTAAGGRSLPFAIDVSDGDAVRKMVTDVGRRLGPVDVLVANAAVVSPLGPAWETDPGEWWRTLEINLRGVFLCAHAVLPAMTTRTRGRIVNVVSQAGIYAGPFGSAYSTSKAAVIRLSEVLALEAGPHGVSVFAMEPGWMTTAMTDYLVNSDAGQRWIPRAAEYGRRAHVPIQRSADLVLELASGRADALSGRYLTVFDDLDALVSRAEQIREDDLHVMRLRT</sequence>
<dbReference type="SUPFAM" id="SSF51735">
    <property type="entry name" value="NAD(P)-binding Rossmann-fold domains"/>
    <property type="match status" value="1"/>
</dbReference>
<dbReference type="PROSITE" id="PS00061">
    <property type="entry name" value="ADH_SHORT"/>
    <property type="match status" value="1"/>
</dbReference>
<dbReference type="PANTHER" id="PTHR42760:SF37">
    <property type="entry name" value="CLAVALDEHYDE DEHYDROGENASE"/>
    <property type="match status" value="1"/>
</dbReference>
<gene>
    <name evidence="4" type="ORF">AVDCRST_MAG79-2845</name>
</gene>
<evidence type="ECO:0000256" key="2">
    <source>
        <dbReference type="ARBA" id="ARBA00023002"/>
    </source>
</evidence>
<organism evidence="4">
    <name type="scientific">uncultured Thermoleophilia bacterium</name>
    <dbReference type="NCBI Taxonomy" id="1497501"/>
    <lineage>
        <taxon>Bacteria</taxon>
        <taxon>Bacillati</taxon>
        <taxon>Actinomycetota</taxon>
        <taxon>Thermoleophilia</taxon>
        <taxon>environmental samples</taxon>
    </lineage>
</organism>
<dbReference type="InterPro" id="IPR036291">
    <property type="entry name" value="NAD(P)-bd_dom_sf"/>
</dbReference>
<dbReference type="InterPro" id="IPR020904">
    <property type="entry name" value="Sc_DH/Rdtase_CS"/>
</dbReference>
<protein>
    <recommendedName>
        <fullName evidence="5">3-oxoacyl-[acyl-carrier-protein] reductase</fullName>
    </recommendedName>
</protein>
<dbReference type="EMBL" id="CADCWC010000447">
    <property type="protein sequence ID" value="CAA9552948.1"/>
    <property type="molecule type" value="Genomic_DNA"/>
</dbReference>
<evidence type="ECO:0000313" key="4">
    <source>
        <dbReference type="EMBL" id="CAA9552948.1"/>
    </source>
</evidence>
<dbReference type="CDD" id="cd05233">
    <property type="entry name" value="SDR_c"/>
    <property type="match status" value="1"/>
</dbReference>
<dbReference type="AlphaFoldDB" id="A0A6J4UKB7"/>
<evidence type="ECO:0000256" key="1">
    <source>
        <dbReference type="ARBA" id="ARBA00006484"/>
    </source>
</evidence>
<name>A0A6J4UKB7_9ACTN</name>
<dbReference type="Gene3D" id="3.40.50.720">
    <property type="entry name" value="NAD(P)-binding Rossmann-like Domain"/>
    <property type="match status" value="1"/>
</dbReference>